<keyword evidence="2" id="KW-1185">Reference proteome</keyword>
<gene>
    <name evidence="1" type="ORF">SAMN02982989_2617</name>
</gene>
<dbReference type="PIRSF" id="PIRSF002721">
    <property type="entry name" value="Surface_antigen_Rickettsia"/>
    <property type="match status" value="1"/>
</dbReference>
<name>A0A1X7FAH5_9HYPH</name>
<dbReference type="PROSITE" id="PS51257">
    <property type="entry name" value="PROKAR_LIPOPROTEIN"/>
    <property type="match status" value="1"/>
</dbReference>
<reference evidence="2" key="1">
    <citation type="submission" date="2017-04" db="EMBL/GenBank/DDBJ databases">
        <authorList>
            <person name="Varghese N."/>
            <person name="Submissions S."/>
        </authorList>
    </citation>
    <scope>NUCLEOTIDE SEQUENCE [LARGE SCALE GENOMIC DNA]</scope>
    <source>
        <strain evidence="2">B4P</strain>
    </source>
</reference>
<evidence type="ECO:0000313" key="2">
    <source>
        <dbReference type="Proteomes" id="UP000192903"/>
    </source>
</evidence>
<sequence length="143" mass="14771">MRSLSFRNVVSSLVVAGLLAGCGTSSNRATGPRGLLSPKPSASASYISALQGGIVGRTGATLSASDRSRALEAEYRALETSASGHTIPWKGSDASGEVVVNAPYQVGTQNCRQYRHTVTADGKEVTARGAACRNSDGTWTPLT</sequence>
<evidence type="ECO:0000313" key="1">
    <source>
        <dbReference type="EMBL" id="SMF49211.1"/>
    </source>
</evidence>
<protein>
    <submittedName>
        <fullName evidence="1">Surface antigen</fullName>
    </submittedName>
</protein>
<dbReference type="Proteomes" id="UP000192903">
    <property type="component" value="Unassembled WGS sequence"/>
</dbReference>
<dbReference type="InterPro" id="IPR016364">
    <property type="entry name" value="Surface_antigen_Rickettsia"/>
</dbReference>
<proteinExistence type="predicted"/>
<dbReference type="RefSeq" id="WP_085422776.1">
    <property type="nucleotide sequence ID" value="NZ_FXAF01000006.1"/>
</dbReference>
<dbReference type="EMBL" id="FXAF01000006">
    <property type="protein sequence ID" value="SMF49211.1"/>
    <property type="molecule type" value="Genomic_DNA"/>
</dbReference>
<dbReference type="STRING" id="464029.SAMN02982989_2617"/>
<dbReference type="AlphaFoldDB" id="A0A1X7FAH5"/>
<dbReference type="OrthoDB" id="5402098at2"/>
<accession>A0A1X7FAH5</accession>
<organism evidence="1 2">
    <name type="scientific">Xaviernesmea oryzae</name>
    <dbReference type="NCBI Taxonomy" id="464029"/>
    <lineage>
        <taxon>Bacteria</taxon>
        <taxon>Pseudomonadati</taxon>
        <taxon>Pseudomonadota</taxon>
        <taxon>Alphaproteobacteria</taxon>
        <taxon>Hyphomicrobiales</taxon>
        <taxon>Rhizobiaceae</taxon>
        <taxon>Rhizobium/Agrobacterium group</taxon>
        <taxon>Xaviernesmea</taxon>
    </lineage>
</organism>